<keyword evidence="6" id="KW-0812">Transmembrane</keyword>
<evidence type="ECO:0000256" key="10">
    <source>
        <dbReference type="ARBA" id="ARBA00023004"/>
    </source>
</evidence>
<comment type="caution">
    <text evidence="14">The sequence shown here is derived from an EMBL/GenBank/DDBJ whole genome shotgun (WGS) entry which is preliminary data.</text>
</comment>
<evidence type="ECO:0000256" key="8">
    <source>
        <dbReference type="ARBA" id="ARBA00022989"/>
    </source>
</evidence>
<keyword evidence="7" id="KW-0479">Metal-binding</keyword>
<dbReference type="OrthoDB" id="1103324at2759"/>
<protein>
    <recommendedName>
        <fullName evidence="16">Cytochrome P450</fullName>
    </recommendedName>
</protein>
<sequence length="298" mass="33595">MTIAKELLDDRTSETSSRPSLYAVDVITGKNHFALAKSGKYFLGFKLWSLEIELRKDTLLWRMGRRAIQPLLAPQAVQAHLPVAEAETTQLLSTFPTLNASMTLMSLPQELYFHVSRTTLSFITSVVFGKPTPRYNSPDATLFHDYMRHFSSATSPAAAPVDLVPILKYVPERWAPWKQLWRETRRLQQSLYFSLLEYAENKDDSVSGSKTLIKKILDRQTDFKLSREMIGYTGGILLDAGAETSSSFIQSLVLCLIKNSAIMRKAQAEIDGVIGNSRLPVYSDIQDLPYIQAIIKEV</sequence>
<dbReference type="GO" id="GO:0016020">
    <property type="term" value="C:membrane"/>
    <property type="evidence" value="ECO:0007669"/>
    <property type="project" value="UniProtKB-SubCell"/>
</dbReference>
<keyword evidence="9" id="KW-0560">Oxidoreductase</keyword>
<comment type="similarity">
    <text evidence="4">Belongs to the cytochrome P450 family.</text>
</comment>
<keyword evidence="13" id="KW-0325">Glycoprotein</keyword>
<reference evidence="14 15" key="1">
    <citation type="journal article" date="2018" name="Evol. Lett.">
        <title>Horizontal gene cluster transfer increased hallucinogenic mushroom diversity.</title>
        <authorList>
            <person name="Reynolds H.T."/>
            <person name="Vijayakumar V."/>
            <person name="Gluck-Thaler E."/>
            <person name="Korotkin H.B."/>
            <person name="Matheny P.B."/>
            <person name="Slot J.C."/>
        </authorList>
    </citation>
    <scope>NUCLEOTIDE SEQUENCE [LARGE SCALE GENOMIC DNA]</scope>
    <source>
        <strain evidence="14 15">2631</strain>
    </source>
</reference>
<comment type="pathway">
    <text evidence="3">Secondary metabolite biosynthesis.</text>
</comment>
<dbReference type="EMBL" id="NHYD01003853">
    <property type="protein sequence ID" value="PPQ71697.1"/>
    <property type="molecule type" value="Genomic_DNA"/>
</dbReference>
<evidence type="ECO:0000256" key="7">
    <source>
        <dbReference type="ARBA" id="ARBA00022723"/>
    </source>
</evidence>
<evidence type="ECO:0000256" key="6">
    <source>
        <dbReference type="ARBA" id="ARBA00022692"/>
    </source>
</evidence>
<proteinExistence type="inferred from homology"/>
<evidence type="ECO:0000313" key="15">
    <source>
        <dbReference type="Proteomes" id="UP000283269"/>
    </source>
</evidence>
<evidence type="ECO:0000256" key="5">
    <source>
        <dbReference type="ARBA" id="ARBA00022617"/>
    </source>
</evidence>
<dbReference type="InParanoid" id="A0A409VZK2"/>
<evidence type="ECO:0000256" key="11">
    <source>
        <dbReference type="ARBA" id="ARBA00023033"/>
    </source>
</evidence>
<dbReference type="Pfam" id="PF00067">
    <property type="entry name" value="p450"/>
    <property type="match status" value="1"/>
</dbReference>
<keyword evidence="12" id="KW-0472">Membrane</keyword>
<evidence type="ECO:0000256" key="12">
    <source>
        <dbReference type="ARBA" id="ARBA00023136"/>
    </source>
</evidence>
<dbReference type="GO" id="GO:0004497">
    <property type="term" value="F:monooxygenase activity"/>
    <property type="evidence" value="ECO:0007669"/>
    <property type="project" value="UniProtKB-KW"/>
</dbReference>
<dbReference type="PANTHER" id="PTHR46300">
    <property type="entry name" value="P450, PUTATIVE (EUROFUNG)-RELATED-RELATED"/>
    <property type="match status" value="1"/>
</dbReference>
<comment type="cofactor">
    <cofactor evidence="1">
        <name>heme</name>
        <dbReference type="ChEBI" id="CHEBI:30413"/>
    </cofactor>
</comment>
<gene>
    <name evidence="14" type="ORF">CVT25_010509</name>
</gene>
<dbReference type="STRING" id="93625.A0A409VZK2"/>
<dbReference type="GO" id="GO:0016705">
    <property type="term" value="F:oxidoreductase activity, acting on paired donors, with incorporation or reduction of molecular oxygen"/>
    <property type="evidence" value="ECO:0007669"/>
    <property type="project" value="InterPro"/>
</dbReference>
<dbReference type="InterPro" id="IPR036396">
    <property type="entry name" value="Cyt_P450_sf"/>
</dbReference>
<evidence type="ECO:0008006" key="16">
    <source>
        <dbReference type="Google" id="ProtNLM"/>
    </source>
</evidence>
<evidence type="ECO:0000256" key="4">
    <source>
        <dbReference type="ARBA" id="ARBA00010617"/>
    </source>
</evidence>
<dbReference type="PANTHER" id="PTHR46300:SF2">
    <property type="entry name" value="CYTOCHROME P450 MONOOXYGENASE ALNH-RELATED"/>
    <property type="match status" value="1"/>
</dbReference>
<name>A0A409VZK2_PSICY</name>
<dbReference type="Gene3D" id="1.10.630.10">
    <property type="entry name" value="Cytochrome P450"/>
    <property type="match status" value="1"/>
</dbReference>
<dbReference type="GO" id="GO:0005506">
    <property type="term" value="F:iron ion binding"/>
    <property type="evidence" value="ECO:0007669"/>
    <property type="project" value="InterPro"/>
</dbReference>
<evidence type="ECO:0000256" key="1">
    <source>
        <dbReference type="ARBA" id="ARBA00001971"/>
    </source>
</evidence>
<evidence type="ECO:0000256" key="3">
    <source>
        <dbReference type="ARBA" id="ARBA00005179"/>
    </source>
</evidence>
<dbReference type="InterPro" id="IPR001128">
    <property type="entry name" value="Cyt_P450"/>
</dbReference>
<dbReference type="InterPro" id="IPR002401">
    <property type="entry name" value="Cyt_P450_E_grp-I"/>
</dbReference>
<keyword evidence="5" id="KW-0349">Heme</keyword>
<keyword evidence="15" id="KW-1185">Reference proteome</keyword>
<accession>A0A409VZK2</accession>
<keyword evidence="8" id="KW-1133">Transmembrane helix</keyword>
<dbReference type="InterPro" id="IPR050364">
    <property type="entry name" value="Cytochrome_P450_fung"/>
</dbReference>
<keyword evidence="11" id="KW-0503">Monooxygenase</keyword>
<dbReference type="GO" id="GO:0020037">
    <property type="term" value="F:heme binding"/>
    <property type="evidence" value="ECO:0007669"/>
    <property type="project" value="InterPro"/>
</dbReference>
<dbReference type="AlphaFoldDB" id="A0A409VZK2"/>
<evidence type="ECO:0000256" key="2">
    <source>
        <dbReference type="ARBA" id="ARBA00004167"/>
    </source>
</evidence>
<keyword evidence="10" id="KW-0408">Iron</keyword>
<dbReference type="Proteomes" id="UP000283269">
    <property type="component" value="Unassembled WGS sequence"/>
</dbReference>
<dbReference type="SUPFAM" id="SSF48264">
    <property type="entry name" value="Cytochrome P450"/>
    <property type="match status" value="1"/>
</dbReference>
<comment type="subcellular location">
    <subcellularLocation>
        <location evidence="2">Membrane</location>
        <topology evidence="2">Single-pass membrane protein</topology>
    </subcellularLocation>
</comment>
<dbReference type="PRINTS" id="PR00463">
    <property type="entry name" value="EP450I"/>
</dbReference>
<evidence type="ECO:0000313" key="14">
    <source>
        <dbReference type="EMBL" id="PPQ71697.1"/>
    </source>
</evidence>
<evidence type="ECO:0000256" key="13">
    <source>
        <dbReference type="ARBA" id="ARBA00023180"/>
    </source>
</evidence>
<evidence type="ECO:0000256" key="9">
    <source>
        <dbReference type="ARBA" id="ARBA00023002"/>
    </source>
</evidence>
<organism evidence="14 15">
    <name type="scientific">Psilocybe cyanescens</name>
    <dbReference type="NCBI Taxonomy" id="93625"/>
    <lineage>
        <taxon>Eukaryota</taxon>
        <taxon>Fungi</taxon>
        <taxon>Dikarya</taxon>
        <taxon>Basidiomycota</taxon>
        <taxon>Agaricomycotina</taxon>
        <taxon>Agaricomycetes</taxon>
        <taxon>Agaricomycetidae</taxon>
        <taxon>Agaricales</taxon>
        <taxon>Agaricineae</taxon>
        <taxon>Strophariaceae</taxon>
        <taxon>Psilocybe</taxon>
    </lineage>
</organism>